<gene>
    <name evidence="1" type="ORF">PACLA_8A070357</name>
</gene>
<keyword evidence="2" id="KW-1185">Reference proteome</keyword>
<dbReference type="EMBL" id="CACRXK020001116">
    <property type="protein sequence ID" value="CAB3987076.1"/>
    <property type="molecule type" value="Genomic_DNA"/>
</dbReference>
<reference evidence="1" key="1">
    <citation type="submission" date="2020-04" db="EMBL/GenBank/DDBJ databases">
        <authorList>
            <person name="Alioto T."/>
            <person name="Alioto T."/>
            <person name="Gomez Garrido J."/>
        </authorList>
    </citation>
    <scope>NUCLEOTIDE SEQUENCE</scope>
    <source>
        <strain evidence="1">A484AB</strain>
    </source>
</reference>
<dbReference type="OrthoDB" id="5965072at2759"/>
<organism evidence="1 2">
    <name type="scientific">Paramuricea clavata</name>
    <name type="common">Red gorgonian</name>
    <name type="synonym">Violescent sea-whip</name>
    <dbReference type="NCBI Taxonomy" id="317549"/>
    <lineage>
        <taxon>Eukaryota</taxon>
        <taxon>Metazoa</taxon>
        <taxon>Cnidaria</taxon>
        <taxon>Anthozoa</taxon>
        <taxon>Octocorallia</taxon>
        <taxon>Malacalcyonacea</taxon>
        <taxon>Plexauridae</taxon>
        <taxon>Paramuricea</taxon>
    </lineage>
</organism>
<accession>A0A7D9HLX2</accession>
<evidence type="ECO:0000313" key="2">
    <source>
        <dbReference type="Proteomes" id="UP001152795"/>
    </source>
</evidence>
<name>A0A7D9HLX2_PARCT</name>
<sequence>MFRTRRYLWITLFVLIVALTNVCKADNLRRILGEKVNYAGHAVRGVRKTTTLHKICSRFRKHSKHVTHHTNLKTRSIKHTCGVLYGYDEQYNKQSNKVADVIQNSHTSAASLKEQREKLIREVNKLAKLSGPLPKLRLAG</sequence>
<dbReference type="Proteomes" id="UP001152795">
    <property type="component" value="Unassembled WGS sequence"/>
</dbReference>
<proteinExistence type="predicted"/>
<comment type="caution">
    <text evidence="1">The sequence shown here is derived from an EMBL/GenBank/DDBJ whole genome shotgun (WGS) entry which is preliminary data.</text>
</comment>
<evidence type="ECO:0000313" key="1">
    <source>
        <dbReference type="EMBL" id="CAB3987076.1"/>
    </source>
</evidence>
<dbReference type="AlphaFoldDB" id="A0A7D9HLX2"/>
<protein>
    <submittedName>
        <fullName evidence="1">Uncharacterized protein</fullName>
    </submittedName>
</protein>